<dbReference type="AlphaFoldDB" id="A0A251SWA2"/>
<dbReference type="InParanoid" id="A0A251SWA2"/>
<reference evidence="1 3" key="1">
    <citation type="journal article" date="2017" name="Nature">
        <title>The sunflower genome provides insights into oil metabolism, flowering and Asterid evolution.</title>
        <authorList>
            <person name="Badouin H."/>
            <person name="Gouzy J."/>
            <person name="Grassa C.J."/>
            <person name="Murat F."/>
            <person name="Staton S.E."/>
            <person name="Cottret L."/>
            <person name="Lelandais-Briere C."/>
            <person name="Owens G.L."/>
            <person name="Carrere S."/>
            <person name="Mayjonade B."/>
            <person name="Legrand L."/>
            <person name="Gill N."/>
            <person name="Kane N.C."/>
            <person name="Bowers J.E."/>
            <person name="Hubner S."/>
            <person name="Bellec A."/>
            <person name="Berard A."/>
            <person name="Berges H."/>
            <person name="Blanchet N."/>
            <person name="Boniface M.C."/>
            <person name="Brunel D."/>
            <person name="Catrice O."/>
            <person name="Chaidir N."/>
            <person name="Claudel C."/>
            <person name="Donnadieu C."/>
            <person name="Faraut T."/>
            <person name="Fievet G."/>
            <person name="Helmstetter N."/>
            <person name="King M."/>
            <person name="Knapp S.J."/>
            <person name="Lai Z."/>
            <person name="Le Paslier M.C."/>
            <person name="Lippi Y."/>
            <person name="Lorenzon L."/>
            <person name="Mandel J.R."/>
            <person name="Marage G."/>
            <person name="Marchand G."/>
            <person name="Marquand E."/>
            <person name="Bret-Mestries E."/>
            <person name="Morien E."/>
            <person name="Nambeesan S."/>
            <person name="Nguyen T."/>
            <person name="Pegot-Espagnet P."/>
            <person name="Pouilly N."/>
            <person name="Raftis F."/>
            <person name="Sallet E."/>
            <person name="Schiex T."/>
            <person name="Thomas J."/>
            <person name="Vandecasteele C."/>
            <person name="Vares D."/>
            <person name="Vear F."/>
            <person name="Vautrin S."/>
            <person name="Crespi M."/>
            <person name="Mangin B."/>
            <person name="Burke J.M."/>
            <person name="Salse J."/>
            <person name="Munos S."/>
            <person name="Vincourt P."/>
            <person name="Rieseberg L.H."/>
            <person name="Langlade N.B."/>
        </authorList>
    </citation>
    <scope>NUCLEOTIDE SEQUENCE [LARGE SCALE GENOMIC DNA]</scope>
    <source>
        <strain evidence="3">cv. SF193</strain>
        <tissue evidence="1">Leaves</tissue>
    </source>
</reference>
<organism evidence="2 3">
    <name type="scientific">Helianthus annuus</name>
    <name type="common">Common sunflower</name>
    <dbReference type="NCBI Taxonomy" id="4232"/>
    <lineage>
        <taxon>Eukaryota</taxon>
        <taxon>Viridiplantae</taxon>
        <taxon>Streptophyta</taxon>
        <taxon>Embryophyta</taxon>
        <taxon>Tracheophyta</taxon>
        <taxon>Spermatophyta</taxon>
        <taxon>Magnoliopsida</taxon>
        <taxon>eudicotyledons</taxon>
        <taxon>Gunneridae</taxon>
        <taxon>Pentapetalae</taxon>
        <taxon>asterids</taxon>
        <taxon>campanulids</taxon>
        <taxon>Asterales</taxon>
        <taxon>Asteraceae</taxon>
        <taxon>Asteroideae</taxon>
        <taxon>Heliantheae alliance</taxon>
        <taxon>Heliantheae</taxon>
        <taxon>Helianthus</taxon>
    </lineage>
</organism>
<evidence type="ECO:0000313" key="2">
    <source>
        <dbReference type="EMBL" id="OTG02833.1"/>
    </source>
</evidence>
<protein>
    <submittedName>
        <fullName evidence="2">Uncharacterized protein</fullName>
    </submittedName>
</protein>
<reference evidence="1" key="3">
    <citation type="submission" date="2020-06" db="EMBL/GenBank/DDBJ databases">
        <title>Helianthus annuus Genome sequencing and assembly Release 2.</title>
        <authorList>
            <person name="Gouzy J."/>
            <person name="Langlade N."/>
            <person name="Munos S."/>
        </authorList>
    </citation>
    <scope>NUCLEOTIDE SEQUENCE</scope>
    <source>
        <tissue evidence="1">Leaves</tissue>
    </source>
</reference>
<dbReference type="EMBL" id="MNCJ02000328">
    <property type="protein sequence ID" value="KAF5774929.1"/>
    <property type="molecule type" value="Genomic_DNA"/>
</dbReference>
<dbReference type="Proteomes" id="UP000215914">
    <property type="component" value="Chromosome 13"/>
</dbReference>
<evidence type="ECO:0000313" key="3">
    <source>
        <dbReference type="Proteomes" id="UP000215914"/>
    </source>
</evidence>
<dbReference type="EMBL" id="CM007902">
    <property type="protein sequence ID" value="OTG02833.1"/>
    <property type="molecule type" value="Genomic_DNA"/>
</dbReference>
<name>A0A251SWA2_HELAN</name>
<proteinExistence type="predicted"/>
<reference evidence="2" key="2">
    <citation type="submission" date="2017-02" db="EMBL/GenBank/DDBJ databases">
        <title>Sunflower complete genome.</title>
        <authorList>
            <person name="Langlade N."/>
            <person name="Munos S."/>
        </authorList>
    </citation>
    <scope>NUCLEOTIDE SEQUENCE [LARGE SCALE GENOMIC DNA]</scope>
    <source>
        <tissue evidence="2">Leaves</tissue>
    </source>
</reference>
<gene>
    <name evidence="2" type="ORF">HannXRQ_Chr13g0417451</name>
    <name evidence="1" type="ORF">HanXRQr2_Chr13g0606351</name>
</gene>
<sequence length="62" mass="6866">MIIRLIQCLLKYGVNCVGVGTQLVGLTSPLVGQETAEALIRVGSHRDTRVDQWDMLSVVPEW</sequence>
<dbReference type="Gramene" id="mRNA:HanXRQr2_Chr13g0606351">
    <property type="protein sequence ID" value="mRNA:HanXRQr2_Chr13g0606351"/>
    <property type="gene ID" value="HanXRQr2_Chr13g0606351"/>
</dbReference>
<keyword evidence="3" id="KW-1185">Reference proteome</keyword>
<evidence type="ECO:0000313" key="1">
    <source>
        <dbReference type="EMBL" id="KAF5774929.1"/>
    </source>
</evidence>
<accession>A0A251SWA2</accession>